<dbReference type="EMBL" id="JARRAF010000010">
    <property type="protein sequence ID" value="MDK2124476.1"/>
    <property type="molecule type" value="Genomic_DNA"/>
</dbReference>
<dbReference type="PANTHER" id="PTHR38777">
    <property type="entry name" value="FELS-2 PROPHAGE PROTEIN"/>
    <property type="match status" value="1"/>
</dbReference>
<dbReference type="SUPFAM" id="SSF57716">
    <property type="entry name" value="Glucocorticoid receptor-like (DNA-binding domain)"/>
    <property type="match status" value="1"/>
</dbReference>
<evidence type="ECO:0000259" key="6">
    <source>
        <dbReference type="Pfam" id="PF01258"/>
    </source>
</evidence>
<dbReference type="NCBIfam" id="TIGR02419">
    <property type="entry name" value="C4_traR_proteo"/>
    <property type="match status" value="1"/>
</dbReference>
<dbReference type="Pfam" id="PF01258">
    <property type="entry name" value="zf-dskA_traR"/>
    <property type="match status" value="1"/>
</dbReference>
<dbReference type="Gene3D" id="1.20.120.910">
    <property type="entry name" value="DksA, coiled-coil domain"/>
    <property type="match status" value="1"/>
</dbReference>
<keyword evidence="8" id="KW-1185">Reference proteome</keyword>
<dbReference type="RefSeq" id="WP_284100789.1">
    <property type="nucleotide sequence ID" value="NZ_JARRAF010000010.1"/>
</dbReference>
<evidence type="ECO:0000256" key="3">
    <source>
        <dbReference type="ARBA" id="ARBA00022833"/>
    </source>
</evidence>
<proteinExistence type="predicted"/>
<dbReference type="InterPro" id="IPR020458">
    <property type="entry name" value="Znf_DskA_TraR_CS"/>
</dbReference>
<sequence>MDQLDLAAELEYEHRSYHLTRQQQAAPPRPSATDCDDCGEPIPEARRLAVPGVVTCIACQIRREQRSKP</sequence>
<keyword evidence="3" id="KW-0862">Zinc</keyword>
<evidence type="ECO:0000256" key="4">
    <source>
        <dbReference type="PROSITE-ProRule" id="PRU00510"/>
    </source>
</evidence>
<evidence type="ECO:0000256" key="5">
    <source>
        <dbReference type="SAM" id="MobiDB-lite"/>
    </source>
</evidence>
<dbReference type="PROSITE" id="PS51128">
    <property type="entry name" value="ZF_DKSA_2"/>
    <property type="match status" value="1"/>
</dbReference>
<feature type="region of interest" description="Disordered" evidence="5">
    <location>
        <begin position="18"/>
        <end position="38"/>
    </location>
</feature>
<evidence type="ECO:0000256" key="2">
    <source>
        <dbReference type="ARBA" id="ARBA00022771"/>
    </source>
</evidence>
<evidence type="ECO:0000256" key="1">
    <source>
        <dbReference type="ARBA" id="ARBA00022723"/>
    </source>
</evidence>
<evidence type="ECO:0000313" key="8">
    <source>
        <dbReference type="Proteomes" id="UP001172778"/>
    </source>
</evidence>
<feature type="domain" description="Zinc finger DksA/TraR C4-type" evidence="6">
    <location>
        <begin position="33"/>
        <end position="65"/>
    </location>
</feature>
<gene>
    <name evidence="7" type="ORF">PZA18_10470</name>
</gene>
<organism evidence="7 8">
    <name type="scientific">Parachitinimonas caeni</name>
    <dbReference type="NCBI Taxonomy" id="3031301"/>
    <lineage>
        <taxon>Bacteria</taxon>
        <taxon>Pseudomonadati</taxon>
        <taxon>Pseudomonadota</taxon>
        <taxon>Betaproteobacteria</taxon>
        <taxon>Neisseriales</taxon>
        <taxon>Chitinibacteraceae</taxon>
        <taxon>Parachitinimonas</taxon>
    </lineage>
</organism>
<dbReference type="InterPro" id="IPR012783">
    <property type="entry name" value="Znf_C4_TraR"/>
</dbReference>
<evidence type="ECO:0000313" key="7">
    <source>
        <dbReference type="EMBL" id="MDK2124476.1"/>
    </source>
</evidence>
<dbReference type="InterPro" id="IPR000962">
    <property type="entry name" value="Znf_DskA_TraR"/>
</dbReference>
<feature type="zinc finger region" description="dksA C4-type" evidence="4">
    <location>
        <begin position="35"/>
        <end position="59"/>
    </location>
</feature>
<dbReference type="PANTHER" id="PTHR38777:SF1">
    <property type="entry name" value="DNAK SUPPRESSOR PROTEIN"/>
    <property type="match status" value="1"/>
</dbReference>
<dbReference type="Proteomes" id="UP001172778">
    <property type="component" value="Unassembled WGS sequence"/>
</dbReference>
<reference evidence="7" key="1">
    <citation type="submission" date="2023-03" db="EMBL/GenBank/DDBJ databases">
        <title>Chitinimonas shenzhenensis gen. nov., sp. nov., a novel member of family Burkholderiaceae isolated from activated sludge collected in Shen Zhen, China.</title>
        <authorList>
            <person name="Wang X."/>
        </authorList>
    </citation>
    <scope>NUCLEOTIDE SEQUENCE</scope>
    <source>
        <strain evidence="7">DQS-5</strain>
    </source>
</reference>
<protein>
    <submittedName>
        <fullName evidence="7">TraR/DksA C4-type zinc finger protein</fullName>
    </submittedName>
</protein>
<keyword evidence="2" id="KW-0863">Zinc-finger</keyword>
<comment type="caution">
    <text evidence="7">The sequence shown here is derived from an EMBL/GenBank/DDBJ whole genome shotgun (WGS) entry which is preliminary data.</text>
</comment>
<name>A0ABT7DWN5_9NEIS</name>
<keyword evidence="1" id="KW-0479">Metal-binding</keyword>
<accession>A0ABT7DWN5</accession>
<dbReference type="PROSITE" id="PS01102">
    <property type="entry name" value="ZF_DKSA_1"/>
    <property type="match status" value="1"/>
</dbReference>